<dbReference type="Gene3D" id="3.40.50.300">
    <property type="entry name" value="P-loop containing nucleotide triphosphate hydrolases"/>
    <property type="match status" value="1"/>
</dbReference>
<dbReference type="Pfam" id="PF25601">
    <property type="entry name" value="AAA_lid_14"/>
    <property type="match status" value="1"/>
</dbReference>
<dbReference type="InterPro" id="IPR002078">
    <property type="entry name" value="Sigma_54_int"/>
</dbReference>
<dbReference type="GO" id="GO:0006355">
    <property type="term" value="P:regulation of DNA-templated transcription"/>
    <property type="evidence" value="ECO:0007669"/>
    <property type="project" value="InterPro"/>
</dbReference>
<sequence>MMPYPEHPILLVDDEEPWLHSFALTLRQRGGINNVLKSSDSREVLPLLRNQVVDTVVIDLTMPHISGEELLEQISHEFPEIPVIVITGMNQLDVAVSCMKAGAFDFFIKTAERERLIAGVKRAIEFNSLKLENQRLRSKMLATRSRHAAFEEIVTDDPAMFKLLDYLEAVSPSRHPVLICGESGTGKELIARAVHQLSCPEQPLVAVNVAGLDDDMFADTLFGHVAGAFTGASSKRFGMVEQAANGTLFLDEIGDLSLHSQVKLLRLVQEREFLPVGSDKVKRSQARIVCATNVDLEQKIKDGRFRADLYYRLATHQVVVPPLRERRADLPLLVNYFVDQASVDLAKPRPAVKKELITLLHCYHFPGNVRELQAMIYDVLSRYHSGVLPLDGFREKILSTPSGGITELVEEMVFPEHLPSLQEMSRLLVEEAMSRAQGNQRTAAALLGISQQALSKRLKKMSPS</sequence>
<dbReference type="InterPro" id="IPR009057">
    <property type="entry name" value="Homeodomain-like_sf"/>
</dbReference>
<dbReference type="CDD" id="cd00009">
    <property type="entry name" value="AAA"/>
    <property type="match status" value="1"/>
</dbReference>
<dbReference type="PROSITE" id="PS50045">
    <property type="entry name" value="SIGMA54_INTERACT_4"/>
    <property type="match status" value="1"/>
</dbReference>
<dbReference type="SMART" id="SM00448">
    <property type="entry name" value="REC"/>
    <property type="match status" value="1"/>
</dbReference>
<keyword evidence="1" id="KW-0547">Nucleotide-binding</keyword>
<feature type="modified residue" description="4-aspartylphosphate" evidence="6">
    <location>
        <position position="59"/>
    </location>
</feature>
<dbReference type="PROSITE" id="PS00676">
    <property type="entry name" value="SIGMA54_INTERACT_2"/>
    <property type="match status" value="1"/>
</dbReference>
<dbReference type="Pfam" id="PF02954">
    <property type="entry name" value="HTH_8"/>
    <property type="match status" value="1"/>
</dbReference>
<evidence type="ECO:0000256" key="5">
    <source>
        <dbReference type="ARBA" id="ARBA00023163"/>
    </source>
</evidence>
<dbReference type="InterPro" id="IPR027417">
    <property type="entry name" value="P-loop_NTPase"/>
</dbReference>
<dbReference type="Pfam" id="PF00158">
    <property type="entry name" value="Sigma54_activat"/>
    <property type="match status" value="1"/>
</dbReference>
<accession>Q1JXQ8</accession>
<dbReference type="PROSITE" id="PS50110">
    <property type="entry name" value="RESPONSE_REGULATORY"/>
    <property type="match status" value="1"/>
</dbReference>
<dbReference type="PRINTS" id="PR01590">
    <property type="entry name" value="HTHFIS"/>
</dbReference>
<organism evidence="9 10">
    <name type="scientific">Desulfuromonas acetoxidans (strain DSM 684 / 11070)</name>
    <dbReference type="NCBI Taxonomy" id="281689"/>
    <lineage>
        <taxon>Bacteria</taxon>
        <taxon>Pseudomonadati</taxon>
        <taxon>Thermodesulfobacteriota</taxon>
        <taxon>Desulfuromonadia</taxon>
        <taxon>Desulfuromonadales</taxon>
        <taxon>Desulfuromonadaceae</taxon>
        <taxon>Desulfuromonas</taxon>
    </lineage>
</organism>
<dbReference type="InterPro" id="IPR002197">
    <property type="entry name" value="HTH_Fis"/>
</dbReference>
<evidence type="ECO:0000256" key="4">
    <source>
        <dbReference type="ARBA" id="ARBA00023125"/>
    </source>
</evidence>
<dbReference type="SMART" id="SM00382">
    <property type="entry name" value="AAA"/>
    <property type="match status" value="1"/>
</dbReference>
<gene>
    <name evidence="9" type="ORF">Dace_1162</name>
</gene>
<dbReference type="InterPro" id="IPR003593">
    <property type="entry name" value="AAA+_ATPase"/>
</dbReference>
<dbReference type="Pfam" id="PF00072">
    <property type="entry name" value="Response_reg"/>
    <property type="match status" value="1"/>
</dbReference>
<dbReference type="InterPro" id="IPR025943">
    <property type="entry name" value="Sigma_54_int_dom_ATP-bd_2"/>
</dbReference>
<dbReference type="InterPro" id="IPR001789">
    <property type="entry name" value="Sig_transdc_resp-reg_receiver"/>
</dbReference>
<dbReference type="SUPFAM" id="SSF52172">
    <property type="entry name" value="CheY-like"/>
    <property type="match status" value="1"/>
</dbReference>
<dbReference type="PANTHER" id="PTHR32071:SF13">
    <property type="entry name" value="RESPONSE REGULATOR HSFA"/>
    <property type="match status" value="1"/>
</dbReference>
<dbReference type="InterPro" id="IPR058031">
    <property type="entry name" value="AAA_lid_NorR"/>
</dbReference>
<evidence type="ECO:0000259" key="8">
    <source>
        <dbReference type="PROSITE" id="PS50110"/>
    </source>
</evidence>
<keyword evidence="10" id="KW-1185">Reference proteome</keyword>
<reference evidence="9" key="1">
    <citation type="submission" date="2006-05" db="EMBL/GenBank/DDBJ databases">
        <title>Annotation of the draft genome assembly of Desulfuromonas acetoxidans DSM 684.</title>
        <authorList>
            <consortium name="US DOE Joint Genome Institute (JGI-ORNL)"/>
            <person name="Larimer F."/>
            <person name="Land M."/>
            <person name="Hauser L."/>
        </authorList>
    </citation>
    <scope>NUCLEOTIDE SEQUENCE [LARGE SCALE GENOMIC DNA]</scope>
    <source>
        <strain evidence="9">DSM 684</strain>
    </source>
</reference>
<dbReference type="Proteomes" id="UP000005695">
    <property type="component" value="Unassembled WGS sequence"/>
</dbReference>
<protein>
    <submittedName>
        <fullName evidence="9">Two component, sigma54 specific, transcriptional regulator, Fis family</fullName>
    </submittedName>
</protein>
<evidence type="ECO:0000313" key="10">
    <source>
        <dbReference type="Proteomes" id="UP000005695"/>
    </source>
</evidence>
<dbReference type="AlphaFoldDB" id="Q1JXQ8"/>
<dbReference type="GO" id="GO:0000160">
    <property type="term" value="P:phosphorelay signal transduction system"/>
    <property type="evidence" value="ECO:0007669"/>
    <property type="project" value="InterPro"/>
</dbReference>
<dbReference type="GO" id="GO:0005524">
    <property type="term" value="F:ATP binding"/>
    <property type="evidence" value="ECO:0007669"/>
    <property type="project" value="UniProtKB-KW"/>
</dbReference>
<evidence type="ECO:0000256" key="6">
    <source>
        <dbReference type="PROSITE-ProRule" id="PRU00169"/>
    </source>
</evidence>
<keyword evidence="3" id="KW-0805">Transcription regulation</keyword>
<dbReference type="PANTHER" id="PTHR32071">
    <property type="entry name" value="TRANSCRIPTIONAL REGULATORY PROTEIN"/>
    <property type="match status" value="1"/>
</dbReference>
<keyword evidence="2" id="KW-0067">ATP-binding</keyword>
<dbReference type="Gene3D" id="1.10.10.60">
    <property type="entry name" value="Homeodomain-like"/>
    <property type="match status" value="1"/>
</dbReference>
<comment type="caution">
    <text evidence="9">The sequence shown here is derived from an EMBL/GenBank/DDBJ whole genome shotgun (WGS) entry which is preliminary data.</text>
</comment>
<dbReference type="PROSITE" id="PS00688">
    <property type="entry name" value="SIGMA54_INTERACT_3"/>
    <property type="match status" value="1"/>
</dbReference>
<dbReference type="GO" id="GO:0043565">
    <property type="term" value="F:sequence-specific DNA binding"/>
    <property type="evidence" value="ECO:0007669"/>
    <property type="project" value="InterPro"/>
</dbReference>
<evidence type="ECO:0000259" key="7">
    <source>
        <dbReference type="PROSITE" id="PS50045"/>
    </source>
</evidence>
<dbReference type="InterPro" id="IPR025662">
    <property type="entry name" value="Sigma_54_int_dom_ATP-bd_1"/>
</dbReference>
<dbReference type="InterPro" id="IPR025944">
    <property type="entry name" value="Sigma_54_int_dom_CS"/>
</dbReference>
<evidence type="ECO:0000256" key="2">
    <source>
        <dbReference type="ARBA" id="ARBA00022840"/>
    </source>
</evidence>
<keyword evidence="5" id="KW-0804">Transcription</keyword>
<dbReference type="EMBL" id="AAEW02000014">
    <property type="protein sequence ID" value="EAT15085.1"/>
    <property type="molecule type" value="Genomic_DNA"/>
</dbReference>
<evidence type="ECO:0000256" key="3">
    <source>
        <dbReference type="ARBA" id="ARBA00023015"/>
    </source>
</evidence>
<feature type="domain" description="Response regulatory" evidence="8">
    <location>
        <begin position="8"/>
        <end position="124"/>
    </location>
</feature>
<feature type="domain" description="Sigma-54 factor interaction" evidence="7">
    <location>
        <begin position="153"/>
        <end position="381"/>
    </location>
</feature>
<dbReference type="PROSITE" id="PS00675">
    <property type="entry name" value="SIGMA54_INTERACT_1"/>
    <property type="match status" value="1"/>
</dbReference>
<dbReference type="Gene3D" id="3.40.50.2300">
    <property type="match status" value="1"/>
</dbReference>
<keyword evidence="4" id="KW-0238">DNA-binding</keyword>
<dbReference type="Gene3D" id="1.10.8.60">
    <property type="match status" value="1"/>
</dbReference>
<reference evidence="9" key="2">
    <citation type="submission" date="2006-05" db="EMBL/GenBank/DDBJ databases">
        <title>Sequencing of the draft genome and assembly of Desulfuromonas acetoxidans DSM 684.</title>
        <authorList>
            <consortium name="US DOE Joint Genome Institute (JGI-PGF)"/>
            <person name="Copeland A."/>
            <person name="Lucas S."/>
            <person name="Lapidus A."/>
            <person name="Barry K."/>
            <person name="Detter J.C."/>
            <person name="Glavina del Rio T."/>
            <person name="Hammon N."/>
            <person name="Israni S."/>
            <person name="Dalin E."/>
            <person name="Tice H."/>
            <person name="Bruce D."/>
            <person name="Pitluck S."/>
            <person name="Richardson P."/>
        </authorList>
    </citation>
    <scope>NUCLEOTIDE SEQUENCE [LARGE SCALE GENOMIC DNA]</scope>
    <source>
        <strain evidence="9">DSM 684</strain>
    </source>
</reference>
<dbReference type="SUPFAM" id="SSF46689">
    <property type="entry name" value="Homeodomain-like"/>
    <property type="match status" value="1"/>
</dbReference>
<keyword evidence="6" id="KW-0597">Phosphoprotein</keyword>
<dbReference type="SUPFAM" id="SSF52540">
    <property type="entry name" value="P-loop containing nucleoside triphosphate hydrolases"/>
    <property type="match status" value="1"/>
</dbReference>
<proteinExistence type="predicted"/>
<dbReference type="RefSeq" id="WP_006001684.1">
    <property type="nucleotide sequence ID" value="NZ_AAEW02000014.1"/>
</dbReference>
<name>Q1JXQ8_DESA6</name>
<evidence type="ECO:0000256" key="1">
    <source>
        <dbReference type="ARBA" id="ARBA00022741"/>
    </source>
</evidence>
<dbReference type="InterPro" id="IPR011006">
    <property type="entry name" value="CheY-like_superfamily"/>
</dbReference>
<evidence type="ECO:0000313" key="9">
    <source>
        <dbReference type="EMBL" id="EAT15085.1"/>
    </source>
</evidence>
<dbReference type="FunFam" id="3.40.50.300:FF:000006">
    <property type="entry name" value="DNA-binding transcriptional regulator NtrC"/>
    <property type="match status" value="1"/>
</dbReference>
<dbReference type="OrthoDB" id="9814761at2"/>